<dbReference type="Gene3D" id="3.30.1370.110">
    <property type="match status" value="1"/>
</dbReference>
<feature type="compositionally biased region" description="Low complexity" evidence="1">
    <location>
        <begin position="371"/>
        <end position="385"/>
    </location>
</feature>
<evidence type="ECO:0000256" key="1">
    <source>
        <dbReference type="SAM" id="MobiDB-lite"/>
    </source>
</evidence>
<dbReference type="InterPro" id="IPR056720">
    <property type="entry name" value="DUF7818"/>
</dbReference>
<gene>
    <name evidence="3" type="primary">N4BP2_0</name>
    <name evidence="3" type="ORF">N1851_005625</name>
</gene>
<dbReference type="EMBL" id="JAOPHQ010000886">
    <property type="protein sequence ID" value="KAK0152842.1"/>
    <property type="molecule type" value="Genomic_DNA"/>
</dbReference>
<dbReference type="InterPro" id="IPR036063">
    <property type="entry name" value="Smr_dom_sf"/>
</dbReference>
<feature type="compositionally biased region" description="Polar residues" evidence="1">
    <location>
        <begin position="624"/>
        <end position="653"/>
    </location>
</feature>
<dbReference type="Pfam" id="PF25124">
    <property type="entry name" value="DUF7816"/>
    <property type="match status" value="1"/>
</dbReference>
<sequence>MLEQNPGGVVLSTDDYFSRHGDYRFDPSALGEAHEWNHKRSVSHSVHSTAQEAFARGASPIIIDNTNMQGWEMKPYVAQALRYNFKVLFREPDTWWKNKPRELARRNKHHVSVEKIRRILDGYERFVSIDTIMGSQPLNQPMSFNETLCPDLVGEPGFAHGTEKPHPYVFSSLPDVSSIGPSRETITATHSSQNSSEKKLQEIPQITNDGEDEVMDLLDSDMELEAHLELGSDQGVPDCIVESVLNEDQHDDEMPVAFSESIGQRVRRERGKRMAGLNGSQSVDLVEDTDQPGKVEELAEGDLGEVKQRPELLDFVGDWPSEECMEQRQVRRREKEQESGRGAKKHDSRIKPGPDVTELQKLLDLIQTSGDLTTSSPLDYLSSSSGEELDRESKAGGGAQGSQGNEITGKDTEQNMHRSDSVRSELPDCVLDWKADELLVRESSESMLVESRGGKVELVENNSREGIDPNPMVCRDMVSGSEATDPSACISYPTADLLKASGIVEANICQDREENSNIGVEVGAGTTAGYTDKVTHHTDSGGSLVENSGEAVGSHIGEFGQSLASEGSVENKGSTFSGGSQERKQRQGRRSGKQCKLALTFTQNCPSTAPNPLTDPTPNTTAPSQNSSYGSIQSDVDFTSSPDCNLSLNSTGTHDPCHDPIPDPQTKSQPRSDPLNLGVGTGCPTQTDPQDFAVLWRVNQHHSPGDTVVTAGIHPSDITVLTGDPFRFVPAVCSAVSATTAVYPPGHCEVPYRMVHEKGTQVEEQEVGVARSRLENLRILSRHFKLVSFDILEDLYDKCHQDLEWTTNLLLDSGERFFRDDDGEGKGYVWGEDEQNIATLCDTLERDLNIGLPSGANDESHPGDRPTSGALVDVEASLESASAEAWSETVRTANECSDESHSNTESSGAGLKDICASTAKSQEISGSHGGILSHDTTTNRDHLGKRSNQNKSPQPLLTLLRKEENMEGGWDTGQEETSEPISEKHKQKSSDEGTLFKNLGAKYGGDELSDIDLMTQLILADLEEADKREEEQKVEERHSRRLLEEGRSRHLDIRSLELKLPTELALQLTELFGPVGIDAGACSSDDYSVHMDLNLAKLLHQKWKDTIQESQRQAALSYHLLQESSVHWGDSQPVKSGIQPADFLIGADGYASLGSQSEAQPDFPIMDHWNVSRTRVSLRDIMTEEHARQKTLEKTRQSRADLDRRDGATLLKENQLYDLFPGIDRHFLHDIFRDHNYCLMETQQFLTSLLDEGPVKTVMAPEVPHTEPYRAPSKEREKRPTLPNPVMSQYQDMEDPEYEDFRAEASLQKRRQQENFAKAAEAFKQGKKDVASFYAQQGHLHVQKMREANHRAAMQIFKQVNSSLLPRNILDLHGLHVDEALQHMAQVLQDKTTEYQQGLCRPQLSVITGRGNHSQGGVARIRPAVIDYLTNKHYRFTEPKTGLILVSLN</sequence>
<dbReference type="InterPro" id="IPR002625">
    <property type="entry name" value="Smr_dom"/>
</dbReference>
<feature type="domain" description="Smr" evidence="2">
    <location>
        <begin position="1370"/>
        <end position="1449"/>
    </location>
</feature>
<evidence type="ECO:0000313" key="3">
    <source>
        <dbReference type="EMBL" id="KAK0152842.1"/>
    </source>
</evidence>
<dbReference type="Pfam" id="PF13671">
    <property type="entry name" value="AAA_33"/>
    <property type="match status" value="1"/>
</dbReference>
<feature type="compositionally biased region" description="Basic and acidic residues" evidence="1">
    <location>
        <begin position="1265"/>
        <end position="1280"/>
    </location>
</feature>
<name>A0AA47PB12_MERPO</name>
<proteinExistence type="predicted"/>
<comment type="caution">
    <text evidence="3">The sequence shown here is derived from an EMBL/GenBank/DDBJ whole genome shotgun (WGS) entry which is preliminary data.</text>
</comment>
<feature type="compositionally biased region" description="Polar residues" evidence="1">
    <location>
        <begin position="946"/>
        <end position="955"/>
    </location>
</feature>
<dbReference type="SMART" id="SM00463">
    <property type="entry name" value="SMR"/>
    <property type="match status" value="1"/>
</dbReference>
<dbReference type="Gene3D" id="3.40.50.300">
    <property type="entry name" value="P-loop containing nucleotide triphosphate hydrolases"/>
    <property type="match status" value="1"/>
</dbReference>
<organism evidence="3 4">
    <name type="scientific">Merluccius polli</name>
    <name type="common">Benguela hake</name>
    <name type="synonym">Merluccius cadenati</name>
    <dbReference type="NCBI Taxonomy" id="89951"/>
    <lineage>
        <taxon>Eukaryota</taxon>
        <taxon>Metazoa</taxon>
        <taxon>Chordata</taxon>
        <taxon>Craniata</taxon>
        <taxon>Vertebrata</taxon>
        <taxon>Euteleostomi</taxon>
        <taxon>Actinopterygii</taxon>
        <taxon>Neopterygii</taxon>
        <taxon>Teleostei</taxon>
        <taxon>Neoteleostei</taxon>
        <taxon>Acanthomorphata</taxon>
        <taxon>Zeiogadaria</taxon>
        <taxon>Gadariae</taxon>
        <taxon>Gadiformes</taxon>
        <taxon>Gadoidei</taxon>
        <taxon>Merlucciidae</taxon>
        <taxon>Merluccius</taxon>
    </lineage>
</organism>
<reference evidence="3" key="1">
    <citation type="journal article" date="2023" name="Front. Mar. Sci.">
        <title>A new Merluccius polli reference genome to investigate the effects of global change in West African waters.</title>
        <authorList>
            <person name="Mateo J.L."/>
            <person name="Blanco-Fernandez C."/>
            <person name="Garcia-Vazquez E."/>
            <person name="Machado-Schiaffino G."/>
        </authorList>
    </citation>
    <scope>NUCLEOTIDE SEQUENCE</scope>
    <source>
        <strain evidence="3">C29</strain>
        <tissue evidence="3">Fin</tissue>
    </source>
</reference>
<dbReference type="InterPro" id="IPR056718">
    <property type="entry name" value="DUF7816"/>
</dbReference>
<dbReference type="SUPFAM" id="SSF160443">
    <property type="entry name" value="SMR domain-like"/>
    <property type="match status" value="1"/>
</dbReference>
<feature type="region of interest" description="Disordered" evidence="1">
    <location>
        <begin position="1265"/>
        <end position="1289"/>
    </location>
</feature>
<evidence type="ECO:0000313" key="4">
    <source>
        <dbReference type="Proteomes" id="UP001174136"/>
    </source>
</evidence>
<protein>
    <submittedName>
        <fullName evidence="3">NEDD4-binding protein 2</fullName>
    </submittedName>
</protein>
<feature type="compositionally biased region" description="Basic and acidic residues" evidence="1">
    <location>
        <begin position="325"/>
        <end position="341"/>
    </location>
</feature>
<dbReference type="Proteomes" id="UP001174136">
    <property type="component" value="Unassembled WGS sequence"/>
</dbReference>
<feature type="region of interest" description="Disordered" evidence="1">
    <location>
        <begin position="317"/>
        <end position="355"/>
    </location>
</feature>
<dbReference type="PANTHER" id="PTHR46535:SF1">
    <property type="entry name" value="NEDD4-BINDING PROTEIN 2"/>
    <property type="match status" value="1"/>
</dbReference>
<feature type="region of interest" description="Disordered" evidence="1">
    <location>
        <begin position="564"/>
        <end position="677"/>
    </location>
</feature>
<dbReference type="PROSITE" id="PS50828">
    <property type="entry name" value="SMR"/>
    <property type="match status" value="1"/>
</dbReference>
<feature type="compositionally biased region" description="Basic and acidic residues" evidence="1">
    <location>
        <begin position="981"/>
        <end position="991"/>
    </location>
</feature>
<dbReference type="Pfam" id="PF25126">
    <property type="entry name" value="DUF7818"/>
    <property type="match status" value="1"/>
</dbReference>
<feature type="region of interest" description="Disordered" evidence="1">
    <location>
        <begin position="882"/>
        <end position="910"/>
    </location>
</feature>
<accession>A0AA47PB12</accession>
<evidence type="ECO:0000259" key="2">
    <source>
        <dbReference type="PROSITE" id="PS50828"/>
    </source>
</evidence>
<feature type="region of interest" description="Disordered" evidence="1">
    <location>
        <begin position="267"/>
        <end position="291"/>
    </location>
</feature>
<dbReference type="SMART" id="SM01162">
    <property type="entry name" value="DUF1771"/>
    <property type="match status" value="1"/>
</dbReference>
<dbReference type="Pfam" id="PF01713">
    <property type="entry name" value="Smr"/>
    <property type="match status" value="1"/>
</dbReference>
<feature type="compositionally biased region" description="Basic and acidic residues" evidence="1">
    <location>
        <begin position="408"/>
        <end position="424"/>
    </location>
</feature>
<feature type="region of interest" description="Disordered" evidence="1">
    <location>
        <begin position="922"/>
        <end position="992"/>
    </location>
</feature>
<dbReference type="Pfam" id="PF08590">
    <property type="entry name" value="DUF1771"/>
    <property type="match status" value="1"/>
</dbReference>
<dbReference type="PANTHER" id="PTHR46535">
    <property type="entry name" value="NEDD4-BINDING PROTEIN 2"/>
    <property type="match status" value="1"/>
</dbReference>
<keyword evidence="4" id="KW-1185">Reference proteome</keyword>
<dbReference type="GO" id="GO:0004519">
    <property type="term" value="F:endonuclease activity"/>
    <property type="evidence" value="ECO:0007669"/>
    <property type="project" value="TreeGrafter"/>
</dbReference>
<dbReference type="InterPro" id="IPR013899">
    <property type="entry name" value="DUF1771"/>
</dbReference>
<feature type="compositionally biased region" description="Low complexity" evidence="1">
    <location>
        <begin position="608"/>
        <end position="623"/>
    </location>
</feature>
<dbReference type="GO" id="GO:0005634">
    <property type="term" value="C:nucleus"/>
    <property type="evidence" value="ECO:0007669"/>
    <property type="project" value="TreeGrafter"/>
</dbReference>
<feature type="region of interest" description="Disordered" evidence="1">
    <location>
        <begin position="368"/>
        <end position="424"/>
    </location>
</feature>
<dbReference type="InterPro" id="IPR027417">
    <property type="entry name" value="P-loop_NTPase"/>
</dbReference>
<dbReference type="InterPro" id="IPR052772">
    <property type="entry name" value="Endo/PolyKinase_Domain-Protein"/>
</dbReference>